<dbReference type="GO" id="GO:0016540">
    <property type="term" value="P:protein autoprocessing"/>
    <property type="evidence" value="ECO:0007669"/>
    <property type="project" value="UniProtKB-UniRule"/>
</dbReference>
<evidence type="ECO:0000256" key="6">
    <source>
        <dbReference type="ARBA" id="ARBA00023098"/>
    </source>
</evidence>
<dbReference type="InterPro" id="IPR033177">
    <property type="entry name" value="PSD-B"/>
</dbReference>
<dbReference type="NCBIfam" id="TIGR00163">
    <property type="entry name" value="PS_decarb"/>
    <property type="match status" value="1"/>
</dbReference>
<evidence type="ECO:0000256" key="4">
    <source>
        <dbReference type="ARBA" id="ARBA00022793"/>
    </source>
</evidence>
<dbReference type="Pfam" id="PF02666">
    <property type="entry name" value="PS_Dcarbxylase"/>
    <property type="match status" value="2"/>
</dbReference>
<evidence type="ECO:0000256" key="7">
    <source>
        <dbReference type="ARBA" id="ARBA00023136"/>
    </source>
</evidence>
<protein>
    <recommendedName>
        <fullName evidence="12">Phosphatidylserine decarboxylase proenzyme 1, mitochondrial</fullName>
        <ecNumber evidence="12">4.1.1.65</ecNumber>
    </recommendedName>
    <component>
        <recommendedName>
            <fullName evidence="12">Phosphatidylserine decarboxylase 1 beta chain</fullName>
        </recommendedName>
    </component>
    <component>
        <recommendedName>
            <fullName evidence="12">Phosphatidylserine decarboxylase 1 alpha chain</fullName>
        </recommendedName>
    </component>
</protein>
<dbReference type="Proteomes" id="UP000262825">
    <property type="component" value="Unassembled WGS sequence"/>
</dbReference>
<name>A0A376B8W5_9ASCO</name>
<feature type="modified residue" description="Pyruvic acid (Ser); by autocatalysis" evidence="12">
    <location>
        <position position="473"/>
    </location>
</feature>
<evidence type="ECO:0000256" key="11">
    <source>
        <dbReference type="ARBA" id="ARBA00023317"/>
    </source>
</evidence>
<dbReference type="HAMAP" id="MF_03208">
    <property type="entry name" value="PS_decarb_PSD_B_type1_euk"/>
    <property type="match status" value="1"/>
</dbReference>
<evidence type="ECO:0000256" key="5">
    <source>
        <dbReference type="ARBA" id="ARBA00022989"/>
    </source>
</evidence>
<feature type="chain" id="PRO_5023525760" description="Phosphatidylserine decarboxylase 1 beta chain" evidence="12">
    <location>
        <begin position="1"/>
        <end position="472"/>
    </location>
</feature>
<evidence type="ECO:0000256" key="1">
    <source>
        <dbReference type="ARBA" id="ARBA00005189"/>
    </source>
</evidence>
<dbReference type="PANTHER" id="PTHR10067">
    <property type="entry name" value="PHOSPHATIDYLSERINE DECARBOXYLASE"/>
    <property type="match status" value="1"/>
</dbReference>
<dbReference type="PANTHER" id="PTHR10067:SF6">
    <property type="entry name" value="PHOSPHATIDYLSERINE DECARBOXYLASE PROENZYME, MITOCHONDRIAL"/>
    <property type="match status" value="1"/>
</dbReference>
<comment type="subcellular location">
    <molecule>Phosphatidylserine decarboxylase 1 beta chain</molecule>
    <subcellularLocation>
        <location evidence="12">Mitochondrion inner membrane</location>
        <topology evidence="12">Single-pass membrane protein</topology>
        <orientation evidence="12">Intermembrane side</orientation>
    </subcellularLocation>
</comment>
<comment type="pathway">
    <text evidence="12">Phospholipid metabolism; phosphatidylethanolamine biosynthesis; phosphatidylethanolamine from CDP-diacylglycerol: step 2/2.</text>
</comment>
<comment type="function">
    <text evidence="12">Catalyzes the formation of phosphatidylethanolamine (PtdEtn) from phosphatidylserine (PtdSer). Plays a central role in phospholipid metabolism and in the interorganelle trafficking of phosphatidylserine.</text>
</comment>
<evidence type="ECO:0000313" key="14">
    <source>
        <dbReference type="EMBL" id="SSD61102.1"/>
    </source>
</evidence>
<keyword evidence="12" id="KW-0865">Zymogen</keyword>
<dbReference type="VEuPathDB" id="FungiDB:SCODWIG_02863"/>
<dbReference type="GO" id="GO:0004609">
    <property type="term" value="F:phosphatidylserine decarboxylase activity"/>
    <property type="evidence" value="ECO:0007669"/>
    <property type="project" value="UniProtKB-UniRule"/>
</dbReference>
<evidence type="ECO:0000313" key="15">
    <source>
        <dbReference type="Proteomes" id="UP000262825"/>
    </source>
</evidence>
<feature type="active site" description="Schiff-base intermediate with substrate; via pyruvic acid; for decarboxylase activity" evidence="12">
    <location>
        <position position="473"/>
    </location>
</feature>
<comment type="similarity">
    <text evidence="12">Belongs to the phosphatidylserine decarboxylase family. PSD-B subfamily. Eukaryotic type I sub-subfamily.</text>
</comment>
<gene>
    <name evidence="12" type="primary">PSD1</name>
    <name evidence="14" type="ORF">SCODWIG_02863</name>
</gene>
<feature type="active site" description="Charge relay system; for autoendoproteolytic cleavage activity" evidence="12">
    <location>
        <position position="358"/>
    </location>
</feature>
<comment type="PTM">
    <text evidence="12">Is synthesized initially as an inactive proenzyme. Formation of the active enzyme involves a self-maturation process in which the active site pyruvoyl group is generated from an internal serine residue via an autocatalytic post-translational modification. Two non-identical subunits are generated from the proenzyme in this reaction, and the pyruvate is formed at the N-terminus of the alpha chain, which is derived from the carboxyl end of the proenzyme. The autoendoproteolytic cleavage occurs by a canonical serine protease mechanism, in which the side chain hydroxyl group of the serine supplies its oxygen atom to form the C-terminus of the beta chain, while the remainder of the serine residue undergoes an oxidative deamination to produce ammonia and the pyruvoyl prosthetic group on the alpha chain. During this reaction, the Ser that is part of the protease active site of the proenzyme becomes the pyruvoyl prosthetic group, which constitutes an essential element of the active site of the mature decarboxylase.</text>
</comment>
<comment type="subunit">
    <text evidence="12">Heterodimer of a large membrane-associated beta subunit and a small pyruvoyl-containing alpha subunit.</text>
</comment>
<evidence type="ECO:0000256" key="13">
    <source>
        <dbReference type="SAM" id="Phobius"/>
    </source>
</evidence>
<keyword evidence="7 12" id="KW-0472">Membrane</keyword>
<dbReference type="AlphaFoldDB" id="A0A376B8W5"/>
<keyword evidence="11 12" id="KW-0670">Pyruvate</keyword>
<evidence type="ECO:0000256" key="8">
    <source>
        <dbReference type="ARBA" id="ARBA00023209"/>
    </source>
</evidence>
<dbReference type="OrthoDB" id="4330at2759"/>
<feature type="active site" description="Charge relay system; for autoendoproteolytic cleavage activity" evidence="12">
    <location>
        <position position="226"/>
    </location>
</feature>
<feature type="topological domain" description="Mitochondrial matrix" evidence="12">
    <location>
        <begin position="1"/>
        <end position="94"/>
    </location>
</feature>
<accession>A0A376B8W5</accession>
<organism evidence="14 15">
    <name type="scientific">Saccharomycodes ludwigii</name>
    <dbReference type="NCBI Taxonomy" id="36035"/>
    <lineage>
        <taxon>Eukaryota</taxon>
        <taxon>Fungi</taxon>
        <taxon>Dikarya</taxon>
        <taxon>Ascomycota</taxon>
        <taxon>Saccharomycotina</taxon>
        <taxon>Saccharomycetes</taxon>
        <taxon>Saccharomycodales</taxon>
        <taxon>Saccharomycodaceae</taxon>
        <taxon>Saccharomycodes</taxon>
    </lineage>
</organism>
<dbReference type="EC" id="4.1.1.65" evidence="12"/>
<keyword evidence="4 12" id="KW-0210">Decarboxylase</keyword>
<dbReference type="InterPro" id="IPR003817">
    <property type="entry name" value="PS_Dcarbxylase"/>
</dbReference>
<comment type="subcellular location">
    <molecule>Phosphatidylserine decarboxylase 1 alpha chain</molecule>
    <subcellularLocation>
        <location evidence="12">Mitochondrion inner membrane</location>
        <topology evidence="12">Peripheral membrane protein</topology>
        <orientation evidence="12">Intermembrane side</orientation>
    </subcellularLocation>
    <text evidence="12">Anchored to the mitochondrial inner membrane through its interaction with the integral membrane beta chain.</text>
</comment>
<comment type="cofactor">
    <cofactor evidence="12">
        <name>pyruvate</name>
        <dbReference type="ChEBI" id="CHEBI:15361"/>
    </cofactor>
    <text evidence="12">Binds 1 pyruvoyl group covalently per subunit.</text>
</comment>
<evidence type="ECO:0000256" key="10">
    <source>
        <dbReference type="ARBA" id="ARBA00023264"/>
    </source>
</evidence>
<dbReference type="EMBL" id="UFAJ01000569">
    <property type="protein sequence ID" value="SSD61102.1"/>
    <property type="molecule type" value="Genomic_DNA"/>
</dbReference>
<proteinExistence type="inferred from homology"/>
<dbReference type="UniPathway" id="UPA00558">
    <property type="reaction ID" value="UER00616"/>
</dbReference>
<comment type="catalytic activity">
    <reaction evidence="12">
        <text>a 1,2-diacyl-sn-glycero-3-phospho-L-serine + H(+) = a 1,2-diacyl-sn-glycero-3-phosphoethanolamine + CO2</text>
        <dbReference type="Rhea" id="RHEA:20828"/>
        <dbReference type="ChEBI" id="CHEBI:15378"/>
        <dbReference type="ChEBI" id="CHEBI:16526"/>
        <dbReference type="ChEBI" id="CHEBI:57262"/>
        <dbReference type="ChEBI" id="CHEBI:64612"/>
        <dbReference type="EC" id="4.1.1.65"/>
    </reaction>
</comment>
<evidence type="ECO:0000256" key="9">
    <source>
        <dbReference type="ARBA" id="ARBA00023239"/>
    </source>
</evidence>
<feature type="site" description="Cleavage (non-hydrolytic); by autocatalysis" evidence="12">
    <location>
        <begin position="472"/>
        <end position="473"/>
    </location>
</feature>
<reference evidence="15" key="1">
    <citation type="submission" date="2018-06" db="EMBL/GenBank/DDBJ databases">
        <authorList>
            <person name="Guldener U."/>
        </authorList>
    </citation>
    <scope>NUCLEOTIDE SEQUENCE [LARGE SCALE GENOMIC DNA]</scope>
    <source>
        <strain evidence="15">UTAD17</strain>
    </source>
</reference>
<dbReference type="GO" id="GO:0006646">
    <property type="term" value="P:phosphatidylethanolamine biosynthetic process"/>
    <property type="evidence" value="ECO:0007669"/>
    <property type="project" value="UniProtKB-UniRule"/>
</dbReference>
<sequence length="504" mass="57880">MSNKYYSPISTLIQSKSARFKNSSIHSYYRKFSTSSRTLSPLLEKYNFVEFYNSKNVYSSITYRYFHRDPITNNNNNNPGMLLTNKSKKAILKWIIIIVLSLFVASIILPENNKDIDEDDLHDGDKKLQYRHRIRIVANDWMFFLYSTLPLNAASRLWGQVNSLTLPEWFRPIGFKLYSYVFGANLNEMQDPDLTHYTNLSEFFYRNIKPETRPIAVESTIVCPSDGKILQLGEIDPVNGEIEQVKGLNYSLQEFLGTHSHPFMNKLVVEYDSHDKDDEKIFSFKFEEEGDKSISSSKDNNLSKPSSPAKNLKVLKELISNDVFPGSPQFTEDISNKQQNKLMFAVIYLAPGDYHHYHSPVDWVIKLRRHFPGELFSVAPYFQHNFPNLFVLNERVALLGQWKYGFFSMTPVGATNVGSIKLNFDRDLVTNDKQHIHNQLNTCYEANYKSSSKLLNGVPMLKGEEMGGFMLGSTVVLCFEVPNSFKYNVKVGDIVKVGQSLGDI</sequence>
<feature type="topological domain" description="Mitochondrial intermembrane" evidence="12">
    <location>
        <begin position="114"/>
        <end position="504"/>
    </location>
</feature>
<keyword evidence="12" id="KW-0999">Mitochondrion inner membrane</keyword>
<dbReference type="InterPro" id="IPR033661">
    <property type="entry name" value="PSD_type1_euk"/>
</dbReference>
<evidence type="ECO:0000256" key="12">
    <source>
        <dbReference type="HAMAP-Rule" id="MF_03208"/>
    </source>
</evidence>
<dbReference type="GO" id="GO:0005743">
    <property type="term" value="C:mitochondrial inner membrane"/>
    <property type="evidence" value="ECO:0007669"/>
    <property type="project" value="UniProtKB-SubCell"/>
</dbReference>
<evidence type="ECO:0000256" key="2">
    <source>
        <dbReference type="ARBA" id="ARBA00022516"/>
    </source>
</evidence>
<keyword evidence="2 12" id="KW-0444">Lipid biosynthesis</keyword>
<keyword evidence="3 12" id="KW-0812">Transmembrane</keyword>
<keyword evidence="10 12" id="KW-1208">Phospholipid metabolism</keyword>
<feature type="chain" id="PRO_5023525759" description="Phosphatidylserine decarboxylase 1 alpha chain" evidence="12">
    <location>
        <begin position="473"/>
        <end position="504"/>
    </location>
</feature>
<keyword evidence="12" id="KW-0496">Mitochondrion</keyword>
<feature type="transmembrane region" description="Helical" evidence="13">
    <location>
        <begin position="91"/>
        <end position="109"/>
    </location>
</feature>
<keyword evidence="15" id="KW-1185">Reference proteome</keyword>
<keyword evidence="8 12" id="KW-0594">Phospholipid biosynthesis</keyword>
<keyword evidence="9 12" id="KW-0456">Lyase</keyword>
<comment type="pathway">
    <text evidence="1">Lipid metabolism.</text>
</comment>
<keyword evidence="6 12" id="KW-0443">Lipid metabolism</keyword>
<evidence type="ECO:0000256" key="3">
    <source>
        <dbReference type="ARBA" id="ARBA00022692"/>
    </source>
</evidence>
<feature type="active site" description="Charge relay system; for autoendoproteolytic cleavage activity" evidence="12">
    <location>
        <position position="473"/>
    </location>
</feature>
<keyword evidence="5 12" id="KW-1133">Transmembrane helix</keyword>